<dbReference type="KEGG" id="psoj:PHYSODRAFT_298801"/>
<feature type="compositionally biased region" description="Low complexity" evidence="1">
    <location>
        <begin position="8"/>
        <end position="20"/>
    </location>
</feature>
<accession>G4Z4J3</accession>
<feature type="region of interest" description="Disordered" evidence="1">
    <location>
        <begin position="1"/>
        <end position="47"/>
    </location>
</feature>
<reference evidence="2 3" key="1">
    <citation type="journal article" date="2006" name="Science">
        <title>Phytophthora genome sequences uncover evolutionary origins and mechanisms of pathogenesis.</title>
        <authorList>
            <person name="Tyler B.M."/>
            <person name="Tripathy S."/>
            <person name="Zhang X."/>
            <person name="Dehal P."/>
            <person name="Jiang R.H."/>
            <person name="Aerts A."/>
            <person name="Arredondo F.D."/>
            <person name="Baxter L."/>
            <person name="Bensasson D."/>
            <person name="Beynon J.L."/>
            <person name="Chapman J."/>
            <person name="Damasceno C.M."/>
            <person name="Dorrance A.E."/>
            <person name="Dou D."/>
            <person name="Dickerman A.W."/>
            <person name="Dubchak I.L."/>
            <person name="Garbelotto M."/>
            <person name="Gijzen M."/>
            <person name="Gordon S.G."/>
            <person name="Govers F."/>
            <person name="Grunwald N.J."/>
            <person name="Huang W."/>
            <person name="Ivors K.L."/>
            <person name="Jones R.W."/>
            <person name="Kamoun S."/>
            <person name="Krampis K."/>
            <person name="Lamour K.H."/>
            <person name="Lee M.K."/>
            <person name="McDonald W.H."/>
            <person name="Medina M."/>
            <person name="Meijer H.J."/>
            <person name="Nordberg E.K."/>
            <person name="Maclean D.J."/>
            <person name="Ospina-Giraldo M.D."/>
            <person name="Morris P.F."/>
            <person name="Phuntumart V."/>
            <person name="Putnam N.H."/>
            <person name="Rash S."/>
            <person name="Rose J.K."/>
            <person name="Sakihama Y."/>
            <person name="Salamov A.A."/>
            <person name="Savidor A."/>
            <person name="Scheuring C.F."/>
            <person name="Smith B.M."/>
            <person name="Sobral B.W."/>
            <person name="Terry A."/>
            <person name="Torto-Alalibo T.A."/>
            <person name="Win J."/>
            <person name="Xu Z."/>
            <person name="Zhang H."/>
            <person name="Grigoriev I.V."/>
            <person name="Rokhsar D.S."/>
            <person name="Boore J.L."/>
        </authorList>
    </citation>
    <scope>NUCLEOTIDE SEQUENCE [LARGE SCALE GENOMIC DNA]</scope>
    <source>
        <strain evidence="2 3">P6497</strain>
    </source>
</reference>
<evidence type="ECO:0000313" key="3">
    <source>
        <dbReference type="Proteomes" id="UP000002640"/>
    </source>
</evidence>
<evidence type="ECO:0000256" key="1">
    <source>
        <dbReference type="SAM" id="MobiDB-lite"/>
    </source>
</evidence>
<dbReference type="Proteomes" id="UP000002640">
    <property type="component" value="Unassembled WGS sequence"/>
</dbReference>
<gene>
    <name evidence="2" type="ORF">PHYSODRAFT_298801</name>
</gene>
<dbReference type="RefSeq" id="XP_009523554.1">
    <property type="nucleotide sequence ID" value="XM_009525259.1"/>
</dbReference>
<name>G4Z4J3_PHYSP</name>
<dbReference type="AlphaFoldDB" id="G4Z4J3"/>
<dbReference type="GeneID" id="20641653"/>
<dbReference type="EMBL" id="JH159153">
    <property type="protein sequence ID" value="EGZ20837.1"/>
    <property type="molecule type" value="Genomic_DNA"/>
</dbReference>
<keyword evidence="3" id="KW-1185">Reference proteome</keyword>
<organism evidence="2 3">
    <name type="scientific">Phytophthora sojae (strain P6497)</name>
    <name type="common">Soybean stem and root rot agent</name>
    <name type="synonym">Phytophthora megasperma f. sp. glycines</name>
    <dbReference type="NCBI Taxonomy" id="1094619"/>
    <lineage>
        <taxon>Eukaryota</taxon>
        <taxon>Sar</taxon>
        <taxon>Stramenopiles</taxon>
        <taxon>Oomycota</taxon>
        <taxon>Peronosporomycetes</taxon>
        <taxon>Peronosporales</taxon>
        <taxon>Peronosporaceae</taxon>
        <taxon>Phytophthora</taxon>
    </lineage>
</organism>
<protein>
    <submittedName>
        <fullName evidence="2">Uncharacterized protein</fullName>
    </submittedName>
</protein>
<proteinExistence type="predicted"/>
<sequence>MAKPKHVALASATSTDPATTTKRRKTSGGSGRDAIPAPAPPSSIRIHGEPTGAAVQAMGDPHPDGFTLTKLAEACEALHSTLKRAKDGKRQYGKRTKMEKYRLSDHQNVLFANS</sequence>
<dbReference type="InParanoid" id="G4Z4J3"/>
<evidence type="ECO:0000313" key="2">
    <source>
        <dbReference type="EMBL" id="EGZ20837.1"/>
    </source>
</evidence>